<keyword evidence="3" id="KW-1185">Reference proteome</keyword>
<dbReference type="AlphaFoldDB" id="A0A9D4EFX6"/>
<comment type="caution">
    <text evidence="2">The sequence shown here is derived from an EMBL/GenBank/DDBJ whole genome shotgun (WGS) entry which is preliminary data.</text>
</comment>
<dbReference type="EMBL" id="JAIWYP010000008">
    <property type="protein sequence ID" value="KAH3779889.1"/>
    <property type="molecule type" value="Genomic_DNA"/>
</dbReference>
<reference evidence="2" key="1">
    <citation type="journal article" date="2019" name="bioRxiv">
        <title>The Genome of the Zebra Mussel, Dreissena polymorpha: A Resource for Invasive Species Research.</title>
        <authorList>
            <person name="McCartney M.A."/>
            <person name="Auch B."/>
            <person name="Kono T."/>
            <person name="Mallez S."/>
            <person name="Zhang Y."/>
            <person name="Obille A."/>
            <person name="Becker A."/>
            <person name="Abrahante J.E."/>
            <person name="Garbe J."/>
            <person name="Badalamenti J.P."/>
            <person name="Herman A."/>
            <person name="Mangelson H."/>
            <person name="Liachko I."/>
            <person name="Sullivan S."/>
            <person name="Sone E.D."/>
            <person name="Koren S."/>
            <person name="Silverstein K.A.T."/>
            <person name="Beckman K.B."/>
            <person name="Gohl D.M."/>
        </authorList>
    </citation>
    <scope>NUCLEOTIDE SEQUENCE</scope>
    <source>
        <strain evidence="2">Duluth1</strain>
        <tissue evidence="2">Whole animal</tissue>
    </source>
</reference>
<feature type="region of interest" description="Disordered" evidence="1">
    <location>
        <begin position="268"/>
        <end position="290"/>
    </location>
</feature>
<dbReference type="Proteomes" id="UP000828390">
    <property type="component" value="Unassembled WGS sequence"/>
</dbReference>
<organism evidence="2 3">
    <name type="scientific">Dreissena polymorpha</name>
    <name type="common">Zebra mussel</name>
    <name type="synonym">Mytilus polymorpha</name>
    <dbReference type="NCBI Taxonomy" id="45954"/>
    <lineage>
        <taxon>Eukaryota</taxon>
        <taxon>Metazoa</taxon>
        <taxon>Spiralia</taxon>
        <taxon>Lophotrochozoa</taxon>
        <taxon>Mollusca</taxon>
        <taxon>Bivalvia</taxon>
        <taxon>Autobranchia</taxon>
        <taxon>Heteroconchia</taxon>
        <taxon>Euheterodonta</taxon>
        <taxon>Imparidentia</taxon>
        <taxon>Neoheterodontei</taxon>
        <taxon>Myida</taxon>
        <taxon>Dreissenoidea</taxon>
        <taxon>Dreissenidae</taxon>
        <taxon>Dreissena</taxon>
    </lineage>
</organism>
<evidence type="ECO:0000313" key="3">
    <source>
        <dbReference type="Proteomes" id="UP000828390"/>
    </source>
</evidence>
<proteinExistence type="predicted"/>
<sequence>MVSRGYIQAGIQIQSTPYGQHVPQQYGVPFAPTEAHLPPAYQTLNGLYRPTLQFGPANNQVPSMPFATPTIQNASVMPLSHYIPTGPFAHYVPHAHIDPVMTGTRLQPGPHILGTHTPMMRATNPPWMPRGMHNIQNRPHIAHGPYMLASSFLPPGHYVNPVQTHIQTSQSLQLTRNTHAASRNQTLVTNNTATNQRNPQIVVNEKTVREQQSPAYTNLISDVTNQHDEQTAQHTDRQLAHLPDIQNTEVASPHVAVSLIHQQPLMDDPSIIDITPTPREDDSLRTQQNQPVKNVGNQVVNLDNQDAISSFLERGRASTRMDRTQY</sequence>
<gene>
    <name evidence="2" type="ORF">DPMN_157697</name>
</gene>
<name>A0A9D4EFX6_DREPO</name>
<evidence type="ECO:0000313" key="2">
    <source>
        <dbReference type="EMBL" id="KAH3779889.1"/>
    </source>
</evidence>
<protein>
    <submittedName>
        <fullName evidence="2">Uncharacterized protein</fullName>
    </submittedName>
</protein>
<reference evidence="2" key="2">
    <citation type="submission" date="2020-11" db="EMBL/GenBank/DDBJ databases">
        <authorList>
            <person name="McCartney M.A."/>
            <person name="Auch B."/>
            <person name="Kono T."/>
            <person name="Mallez S."/>
            <person name="Becker A."/>
            <person name="Gohl D.M."/>
            <person name="Silverstein K.A.T."/>
            <person name="Koren S."/>
            <person name="Bechman K.B."/>
            <person name="Herman A."/>
            <person name="Abrahante J.E."/>
            <person name="Garbe J."/>
        </authorList>
    </citation>
    <scope>NUCLEOTIDE SEQUENCE</scope>
    <source>
        <strain evidence="2">Duluth1</strain>
        <tissue evidence="2">Whole animal</tissue>
    </source>
</reference>
<evidence type="ECO:0000256" key="1">
    <source>
        <dbReference type="SAM" id="MobiDB-lite"/>
    </source>
</evidence>
<accession>A0A9D4EFX6</accession>